<name>A0ABU7EL64_9TELE</name>
<feature type="transmembrane region" description="Helical" evidence="1">
    <location>
        <begin position="21"/>
        <end position="50"/>
    </location>
</feature>
<dbReference type="Proteomes" id="UP001352852">
    <property type="component" value="Unassembled WGS sequence"/>
</dbReference>
<reference evidence="2 3" key="1">
    <citation type="submission" date="2021-06" db="EMBL/GenBank/DDBJ databases">
        <authorList>
            <person name="Palmer J.M."/>
        </authorList>
    </citation>
    <scope>NUCLEOTIDE SEQUENCE [LARGE SCALE GENOMIC DNA]</scope>
    <source>
        <strain evidence="2 3">CL_MEX2019</strain>
        <tissue evidence="2">Muscle</tissue>
    </source>
</reference>
<comment type="caution">
    <text evidence="2">The sequence shown here is derived from an EMBL/GenBank/DDBJ whole genome shotgun (WGS) entry which is preliminary data.</text>
</comment>
<keyword evidence="1" id="KW-0812">Transmembrane</keyword>
<sequence>MIMFSKVFLGLASDHYVFQEVLYFLCFVSYGSCILFIVDFSLCSVLWLLFSAHSCSCFHSLPQPPCKQLHWVHLHFADQSPCFTCARPHIFSVLFTCCWFILLCYPCHNCVSLALRFPLKDAKQSCCNLFQSKNSS</sequence>
<gene>
    <name evidence="2" type="ORF">CHARACLAT_021698</name>
</gene>
<proteinExistence type="predicted"/>
<organism evidence="2 3">
    <name type="scientific">Characodon lateralis</name>
    <dbReference type="NCBI Taxonomy" id="208331"/>
    <lineage>
        <taxon>Eukaryota</taxon>
        <taxon>Metazoa</taxon>
        <taxon>Chordata</taxon>
        <taxon>Craniata</taxon>
        <taxon>Vertebrata</taxon>
        <taxon>Euteleostomi</taxon>
        <taxon>Actinopterygii</taxon>
        <taxon>Neopterygii</taxon>
        <taxon>Teleostei</taxon>
        <taxon>Neoteleostei</taxon>
        <taxon>Acanthomorphata</taxon>
        <taxon>Ovalentaria</taxon>
        <taxon>Atherinomorphae</taxon>
        <taxon>Cyprinodontiformes</taxon>
        <taxon>Goodeidae</taxon>
        <taxon>Characodon</taxon>
    </lineage>
</organism>
<protein>
    <submittedName>
        <fullName evidence="2">Uncharacterized protein</fullName>
    </submittedName>
</protein>
<keyword evidence="1" id="KW-0472">Membrane</keyword>
<evidence type="ECO:0000313" key="2">
    <source>
        <dbReference type="EMBL" id="MED6287957.1"/>
    </source>
</evidence>
<evidence type="ECO:0000313" key="3">
    <source>
        <dbReference type="Proteomes" id="UP001352852"/>
    </source>
</evidence>
<keyword evidence="1" id="KW-1133">Transmembrane helix</keyword>
<evidence type="ECO:0000256" key="1">
    <source>
        <dbReference type="SAM" id="Phobius"/>
    </source>
</evidence>
<dbReference type="EMBL" id="JAHUTJ010059520">
    <property type="protein sequence ID" value="MED6287957.1"/>
    <property type="molecule type" value="Genomic_DNA"/>
</dbReference>
<keyword evidence="3" id="KW-1185">Reference proteome</keyword>
<accession>A0ABU7EL64</accession>